<accession>A0A0S4XQ10</accession>
<keyword evidence="3" id="KW-0067">ATP-binding</keyword>
<dbReference type="Pfam" id="PF00764">
    <property type="entry name" value="Arginosuc_synth"/>
    <property type="match status" value="1"/>
</dbReference>
<dbReference type="InterPro" id="IPR048267">
    <property type="entry name" value="Arginosuc_syn_N"/>
</dbReference>
<protein>
    <submittedName>
        <fullName evidence="6">tRNA (5-methylaminomethyl-2-thiouridylate)-methyltransferase</fullName>
        <ecNumber evidence="6">2.1.1.61</ecNumber>
    </submittedName>
</protein>
<evidence type="ECO:0000259" key="5">
    <source>
        <dbReference type="Pfam" id="PF18297"/>
    </source>
</evidence>
<dbReference type="PANTHER" id="PTHR11933:SF6">
    <property type="entry name" value="THIL AANH DOMAIN-CONTAINING PROTEIN"/>
    <property type="match status" value="1"/>
</dbReference>
<evidence type="ECO:0000256" key="1">
    <source>
        <dbReference type="ARBA" id="ARBA00022598"/>
    </source>
</evidence>
<dbReference type="InterPro" id="IPR059101">
    <property type="entry name" value="NFACT-R_2"/>
</dbReference>
<keyword evidence="6" id="KW-0489">Methyltransferase</keyword>
<dbReference type="GO" id="GO:0005524">
    <property type="term" value="F:ATP binding"/>
    <property type="evidence" value="ECO:0007669"/>
    <property type="project" value="UniProtKB-KW"/>
</dbReference>
<dbReference type="Pfam" id="PF18297">
    <property type="entry name" value="NFACT-R_2"/>
    <property type="match status" value="1"/>
</dbReference>
<evidence type="ECO:0000313" key="6">
    <source>
        <dbReference type="EMBL" id="CUV66371.1"/>
    </source>
</evidence>
<keyword evidence="2" id="KW-0547">Nucleotide-binding</keyword>
<keyword evidence="6" id="KW-0808">Transferase</keyword>
<feature type="domain" description="Arginosuccinate synthase-like N-terminal" evidence="4">
    <location>
        <begin position="7"/>
        <end position="76"/>
    </location>
</feature>
<dbReference type="GO" id="GO:0032259">
    <property type="term" value="P:methylation"/>
    <property type="evidence" value="ECO:0007669"/>
    <property type="project" value="UniProtKB-KW"/>
</dbReference>
<dbReference type="GO" id="GO:0016874">
    <property type="term" value="F:ligase activity"/>
    <property type="evidence" value="ECO:0007669"/>
    <property type="project" value="UniProtKB-KW"/>
</dbReference>
<organism evidence="6">
    <name type="scientific">Sulfurovum sp. enrichment culture clone C5</name>
    <dbReference type="NCBI Taxonomy" id="497650"/>
    <lineage>
        <taxon>Bacteria</taxon>
        <taxon>Pseudomonadati</taxon>
        <taxon>Campylobacterota</taxon>
        <taxon>Epsilonproteobacteria</taxon>
        <taxon>Campylobacterales</taxon>
        <taxon>Sulfurovaceae</taxon>
        <taxon>Sulfurovum</taxon>
        <taxon>environmental samples</taxon>
    </lineage>
</organism>
<gene>
    <name evidence="6" type="ORF">BN3087_80020</name>
</gene>
<dbReference type="EC" id="2.1.1.61" evidence="6"/>
<keyword evidence="1" id="KW-0436">Ligase</keyword>
<reference evidence="6" key="1">
    <citation type="submission" date="2015-11" db="EMBL/GenBank/DDBJ databases">
        <authorList>
            <person name="Zhang Y."/>
            <person name="Guo Z."/>
        </authorList>
    </citation>
    <scope>NUCLEOTIDE SEQUENCE</scope>
    <source>
        <strain evidence="6">BN30871</strain>
    </source>
</reference>
<sequence>MRALALFSGGLDSMLAIKTIADMGIEVTALYIKIGFGGTKDISDTLNQRALKAGAVGCEIIDVRDEYIQKILFNPIYGYGKNFNPCIDCHAFMFRVAKELLPKYDASFIITGEVLGQRPMSQRSDALRLVGKLANDIDEKLILRPMSAKLMEPTTPELAGWVNRENLLDISGRGRDRQLALVREFEWEDYESPGGGCLLTDPYYSQKIKEHIEFDKFDTDDIEVLKFGRHFRLPDGAKLIVGRDEEDNNSLKNIKTTKFIDFELPLIGPFSLISKNASQKDKELGAKIALTYAKSDNCKYDISIDNQIFSISPFVSRDEVREYFAVQI</sequence>
<proteinExistence type="predicted"/>
<evidence type="ECO:0000256" key="3">
    <source>
        <dbReference type="ARBA" id="ARBA00022840"/>
    </source>
</evidence>
<evidence type="ECO:0000256" key="2">
    <source>
        <dbReference type="ARBA" id="ARBA00022741"/>
    </source>
</evidence>
<dbReference type="SUPFAM" id="SSF52402">
    <property type="entry name" value="Adenine nucleotide alpha hydrolases-like"/>
    <property type="match status" value="1"/>
</dbReference>
<evidence type="ECO:0000259" key="4">
    <source>
        <dbReference type="Pfam" id="PF00764"/>
    </source>
</evidence>
<dbReference type="InterPro" id="IPR014729">
    <property type="entry name" value="Rossmann-like_a/b/a_fold"/>
</dbReference>
<dbReference type="PANTHER" id="PTHR11933">
    <property type="entry name" value="TRNA 5-METHYLAMINOMETHYL-2-THIOURIDYLATE -METHYLTRANSFERASE"/>
    <property type="match status" value="1"/>
</dbReference>
<dbReference type="GO" id="GO:0004808">
    <property type="term" value="F:tRNA (5-methylaminomethyl-2-thiouridylate)(34)-methyltransferase activity"/>
    <property type="evidence" value="ECO:0007669"/>
    <property type="project" value="UniProtKB-EC"/>
</dbReference>
<dbReference type="EMBL" id="FAXN01000084">
    <property type="protein sequence ID" value="CUV66371.1"/>
    <property type="molecule type" value="Genomic_DNA"/>
</dbReference>
<name>A0A0S4XQ10_9BACT</name>
<dbReference type="Gene3D" id="3.40.50.620">
    <property type="entry name" value="HUPs"/>
    <property type="match status" value="1"/>
</dbReference>
<dbReference type="AlphaFoldDB" id="A0A0S4XQ10"/>
<feature type="domain" description="NFACT protein RNA binding" evidence="5">
    <location>
        <begin position="228"/>
        <end position="305"/>
    </location>
</feature>